<feature type="region of interest" description="Disordered" evidence="1">
    <location>
        <begin position="1"/>
        <end position="35"/>
    </location>
</feature>
<proteinExistence type="predicted"/>
<name>A0A1C3E5V8_9PLAN</name>
<dbReference type="RefSeq" id="WP_068852076.1">
    <property type="nucleotide sequence ID" value="NZ_LYDR01000152.1"/>
</dbReference>
<evidence type="ECO:0000313" key="2">
    <source>
        <dbReference type="EMBL" id="ODA28632.1"/>
    </source>
</evidence>
<evidence type="ECO:0000313" key="3">
    <source>
        <dbReference type="Proteomes" id="UP000094828"/>
    </source>
</evidence>
<dbReference type="AlphaFoldDB" id="A0A1C3E5V8"/>
<sequence>MPIRSDQPWNEIPQPKGNDHWHARPFTPNTLPKNVQASNDREEAFDMERQEFFSAMDQFAVRPVSMLPAFRLIRHLTVQESLPLQLEAGRALLVQWAKREGWCRELLNAARYSIHKYVQVASEIVAEWISSPAIPKSRLPLLMLNRLHADVGLQNCFQQDEESVRIILSAMQCGQLLCELAKREVRLTRRDQSQLALALLVCDWSLLAVQFQHQKIQPSQWPAYQHQHGQISAAMLMSVESITPSVRSWVSQHGIEDAVPAGHEWTSDRHRNRVTHESHRSDAGLTIAPGMDHLMAVMKVCQNVNAVSDLGKESHPWRAGIRSLWKDALRGKLSKDLIRTMAQLLAPAELGELRTVSFEGRRYRVDQGQTAAALLNGPHWLNRKQLRRRHAGLHAMRKWKQKMTASMEAEAS</sequence>
<organism evidence="2 3">
    <name type="scientific">Planctopirus hydrillae</name>
    <dbReference type="NCBI Taxonomy" id="1841610"/>
    <lineage>
        <taxon>Bacteria</taxon>
        <taxon>Pseudomonadati</taxon>
        <taxon>Planctomycetota</taxon>
        <taxon>Planctomycetia</taxon>
        <taxon>Planctomycetales</taxon>
        <taxon>Planctomycetaceae</taxon>
        <taxon>Planctopirus</taxon>
    </lineage>
</organism>
<keyword evidence="3" id="KW-1185">Reference proteome</keyword>
<protein>
    <submittedName>
        <fullName evidence="2">Uncharacterized protein</fullName>
    </submittedName>
</protein>
<comment type="caution">
    <text evidence="2">The sequence shown here is derived from an EMBL/GenBank/DDBJ whole genome shotgun (WGS) entry which is preliminary data.</text>
</comment>
<accession>A0A1C3E5V8</accession>
<evidence type="ECO:0000256" key="1">
    <source>
        <dbReference type="SAM" id="MobiDB-lite"/>
    </source>
</evidence>
<dbReference type="Proteomes" id="UP000094828">
    <property type="component" value="Unassembled WGS sequence"/>
</dbReference>
<dbReference type="EMBL" id="LYDR01000152">
    <property type="protein sequence ID" value="ODA28632.1"/>
    <property type="molecule type" value="Genomic_DNA"/>
</dbReference>
<reference evidence="2 3" key="1">
    <citation type="submission" date="2016-05" db="EMBL/GenBank/DDBJ databases">
        <title>Genomic and physiological characterization of Planctopirus sp. isolated from fresh water lake.</title>
        <authorList>
            <person name="Subhash Y."/>
            <person name="Ramana C."/>
        </authorList>
    </citation>
    <scope>NUCLEOTIDE SEQUENCE [LARGE SCALE GENOMIC DNA]</scope>
    <source>
        <strain evidence="2 3">JC280</strain>
    </source>
</reference>
<dbReference type="OrthoDB" id="208921at2"/>
<gene>
    <name evidence="2" type="ORF">A6X21_13190</name>
</gene>
<dbReference type="STRING" id="1841610.A6X21_13190"/>